<keyword evidence="7" id="KW-0508">mRNA splicing</keyword>
<evidence type="ECO:0000256" key="4">
    <source>
        <dbReference type="ARBA" id="ARBA00022801"/>
    </source>
</evidence>
<keyword evidence="6" id="KW-0067">ATP-binding</keyword>
<dbReference type="InterPro" id="IPR001650">
    <property type="entry name" value="Helicase_C-like"/>
</dbReference>
<comment type="catalytic activity">
    <reaction evidence="8">
        <text>ATP + H2O = ADP + phosphate + H(+)</text>
        <dbReference type="Rhea" id="RHEA:13065"/>
        <dbReference type="ChEBI" id="CHEBI:15377"/>
        <dbReference type="ChEBI" id="CHEBI:15378"/>
        <dbReference type="ChEBI" id="CHEBI:30616"/>
        <dbReference type="ChEBI" id="CHEBI:43474"/>
        <dbReference type="ChEBI" id="CHEBI:456216"/>
        <dbReference type="EC" id="3.6.4.13"/>
    </reaction>
</comment>
<feature type="compositionally biased region" description="Basic and acidic residues" evidence="9">
    <location>
        <begin position="76"/>
        <end position="88"/>
    </location>
</feature>
<dbReference type="FunFam" id="3.40.50.300:FF:000594">
    <property type="entry name" value="Pre-mRNA-splicing factor ATP-dependent RNA helicase"/>
    <property type="match status" value="1"/>
</dbReference>
<keyword evidence="5" id="KW-0347">Helicase</keyword>
<feature type="compositionally biased region" description="Basic and acidic residues" evidence="9">
    <location>
        <begin position="112"/>
        <end position="143"/>
    </location>
</feature>
<dbReference type="EMBL" id="JARJCN010000088">
    <property type="protein sequence ID" value="KAJ7075874.1"/>
    <property type="molecule type" value="Genomic_DNA"/>
</dbReference>
<feature type="region of interest" description="Disordered" evidence="9">
    <location>
        <begin position="64"/>
        <end position="88"/>
    </location>
</feature>
<dbReference type="InterPro" id="IPR011545">
    <property type="entry name" value="DEAD/DEAH_box_helicase_dom"/>
</dbReference>
<gene>
    <name evidence="12" type="ORF">B0H15DRAFT_612622</name>
</gene>
<feature type="domain" description="Helicase ATP-binding" evidence="10">
    <location>
        <begin position="441"/>
        <end position="605"/>
    </location>
</feature>
<dbReference type="FunFam" id="1.20.120.1080:FF:000001">
    <property type="entry name" value="Pre-mRNA-splicing factor ATP-dependent RNA helicase"/>
    <property type="match status" value="1"/>
</dbReference>
<feature type="compositionally biased region" description="Basic and acidic residues" evidence="9">
    <location>
        <begin position="179"/>
        <end position="238"/>
    </location>
</feature>
<evidence type="ECO:0000256" key="6">
    <source>
        <dbReference type="ARBA" id="ARBA00022840"/>
    </source>
</evidence>
<reference evidence="12" key="1">
    <citation type="submission" date="2023-03" db="EMBL/GenBank/DDBJ databases">
        <title>Massive genome expansion in bonnet fungi (Mycena s.s.) driven by repeated elements and novel gene families across ecological guilds.</title>
        <authorList>
            <consortium name="Lawrence Berkeley National Laboratory"/>
            <person name="Harder C.B."/>
            <person name="Miyauchi S."/>
            <person name="Viragh M."/>
            <person name="Kuo A."/>
            <person name="Thoen E."/>
            <person name="Andreopoulos B."/>
            <person name="Lu D."/>
            <person name="Skrede I."/>
            <person name="Drula E."/>
            <person name="Henrissat B."/>
            <person name="Morin E."/>
            <person name="Kohler A."/>
            <person name="Barry K."/>
            <person name="LaButti K."/>
            <person name="Morin E."/>
            <person name="Salamov A."/>
            <person name="Lipzen A."/>
            <person name="Mereny Z."/>
            <person name="Hegedus B."/>
            <person name="Baldrian P."/>
            <person name="Stursova M."/>
            <person name="Weitz H."/>
            <person name="Taylor A."/>
            <person name="Grigoriev I.V."/>
            <person name="Nagy L.G."/>
            <person name="Martin F."/>
            <person name="Kauserud H."/>
        </authorList>
    </citation>
    <scope>NUCLEOTIDE SEQUENCE</scope>
    <source>
        <strain evidence="12">CBHHK173m</strain>
    </source>
</reference>
<sequence length="1086" mass="123173">MSSELERYISDNSLRLFGLADRKIIDYVLASASSAKTPDALFTALNASGLPDTPDAHEFINEVFKQAPRKHKHKRAAGDSARRQSEKEAKALSAQRFVFLLDDDAGPSDVVPLKKEKRLKEEREKSGKERRDRHTRKREHDDKEWESDEEEKARKRRKAEDAAREPGSDDEMEPGEDEETRKERERLEDLKDRDAFAERVRDRDRERTKKVVEDRSSKDKGAAAEAAQRRALADDAEARGIAMPSLRQHSRQEYLTKREIQQIELLRKEIADDEMLFSGMKISKRERRDLDHKKELLKLVEERLKINDKWDGYQLPEDYITEQGKIDKKKKENALYRRYEEAKPKDDQFVTDVDQWEASQTQHSTFKSGALDKEAVHDDYEYVFDESQTIKFVMDTAMPGLQMTAAEKLLQDQIDAAEKRAKTIEETRKSLPIYTYKEGLIQAIKEHQVLIVVAETGSGKTTQLPQYLHEAGYTANGQKVGCTQPRRVAAMSVAARVAEEMGTKVGYEVGYSIRFEDCTSDKTVLKYMTDGMLLREFLTEPDLAGYSALIIDEAHERTLSTDILFALVKDIARFRPELRLLISSATLDAEKFSEYFDNAPTFYVPGRQFAVDIHYTPQPEANYLHAAITTVFQIHTTQPKGDILVFLTGQEEIEACHENLQETSRALGNKIAELIICPIYANLPSEMQAKIFEPTPEGARKVVLATNIAETSITIDGVVFVIDPGFVKQNSYNPRTGMSSLVVVPCSRASANQRAGRAGRVGPGKAFRLYTKWAFANELEANTVPEIQRTNLGMTVLMLKSLGINDLIGFEFLDPPPGETLMRALELLYALGALNDRGELTKLGRRMAEFPVDPMLSKAIISSEKYVCTDEVLTIIAMLSESGSLFYRPKDKKLHADQARQNFIRPGGDHFTLLNVWEQWAETNYSQQFCYEQFLQFKSISRARDIRDQLAGLCERVEVVVQSNPNSNDITPVQKALTAGYFYNTAQLQKSGDSYRTLKTNHTVYIHPSSSLFQFQPPVRTLLYYELVMTSKSYMRQVMEIKPAWLLEVAPHYFKPADLEQLATGDKKMPNAKAVGASSSTAATPA</sequence>
<dbReference type="GO" id="GO:0005524">
    <property type="term" value="F:ATP binding"/>
    <property type="evidence" value="ECO:0007669"/>
    <property type="project" value="UniProtKB-KW"/>
</dbReference>
<dbReference type="GO" id="GO:0008380">
    <property type="term" value="P:RNA splicing"/>
    <property type="evidence" value="ECO:0007669"/>
    <property type="project" value="UniProtKB-KW"/>
</dbReference>
<feature type="compositionally biased region" description="Basic and acidic residues" evidence="9">
    <location>
        <begin position="158"/>
        <end position="167"/>
    </location>
</feature>
<protein>
    <recommendedName>
        <fullName evidence="1">RNA helicase</fullName>
        <ecNumber evidence="1">3.6.4.13</ecNumber>
    </recommendedName>
</protein>
<dbReference type="FunFam" id="3.40.50.300:FF:000007">
    <property type="entry name" value="Pre-mRNA-splicing factor ATP-dependent RNA helicase"/>
    <property type="match status" value="1"/>
</dbReference>
<dbReference type="Pfam" id="PF00271">
    <property type="entry name" value="Helicase_C"/>
    <property type="match status" value="1"/>
</dbReference>
<dbReference type="PANTHER" id="PTHR18934:SF83">
    <property type="entry name" value="PRE-MRNA-SPLICING FACTOR ATP-DEPENDENT RNA HELICASE DHX16"/>
    <property type="match status" value="1"/>
</dbReference>
<dbReference type="AlphaFoldDB" id="A0AAD6XFK5"/>
<comment type="caution">
    <text evidence="12">The sequence shown here is derived from an EMBL/GenBank/DDBJ whole genome shotgun (WGS) entry which is preliminary data.</text>
</comment>
<dbReference type="Pfam" id="PF00270">
    <property type="entry name" value="DEAD"/>
    <property type="match status" value="1"/>
</dbReference>
<dbReference type="InterPro" id="IPR014001">
    <property type="entry name" value="Helicase_ATP-bd"/>
</dbReference>
<dbReference type="SUPFAM" id="SSF52540">
    <property type="entry name" value="P-loop containing nucleoside triphosphate hydrolases"/>
    <property type="match status" value="1"/>
</dbReference>
<dbReference type="SMART" id="SM00847">
    <property type="entry name" value="HA2"/>
    <property type="match status" value="1"/>
</dbReference>
<evidence type="ECO:0000256" key="5">
    <source>
        <dbReference type="ARBA" id="ARBA00022806"/>
    </source>
</evidence>
<keyword evidence="4" id="KW-0378">Hydrolase</keyword>
<feature type="region of interest" description="Disordered" evidence="9">
    <location>
        <begin position="109"/>
        <end position="253"/>
    </location>
</feature>
<dbReference type="InterPro" id="IPR002464">
    <property type="entry name" value="DNA/RNA_helicase_DEAH_CS"/>
</dbReference>
<dbReference type="GO" id="GO:0003723">
    <property type="term" value="F:RNA binding"/>
    <property type="evidence" value="ECO:0007669"/>
    <property type="project" value="TreeGrafter"/>
</dbReference>
<dbReference type="EC" id="3.6.4.13" evidence="1"/>
<dbReference type="GO" id="GO:0016787">
    <property type="term" value="F:hydrolase activity"/>
    <property type="evidence" value="ECO:0007669"/>
    <property type="project" value="UniProtKB-KW"/>
</dbReference>
<dbReference type="InterPro" id="IPR048333">
    <property type="entry name" value="HA2_WH"/>
</dbReference>
<name>A0AAD6XFK5_9AGAR</name>
<evidence type="ECO:0000256" key="8">
    <source>
        <dbReference type="ARBA" id="ARBA00047984"/>
    </source>
</evidence>
<dbReference type="SMART" id="SM00490">
    <property type="entry name" value="HELICc"/>
    <property type="match status" value="1"/>
</dbReference>
<dbReference type="GO" id="GO:0005684">
    <property type="term" value="C:U2-type spliceosomal complex"/>
    <property type="evidence" value="ECO:0007669"/>
    <property type="project" value="UniProtKB-ARBA"/>
</dbReference>
<dbReference type="GO" id="GO:0006397">
    <property type="term" value="P:mRNA processing"/>
    <property type="evidence" value="ECO:0007669"/>
    <property type="project" value="UniProtKB-KW"/>
</dbReference>
<accession>A0AAD6XFK5</accession>
<evidence type="ECO:0000256" key="3">
    <source>
        <dbReference type="ARBA" id="ARBA00022741"/>
    </source>
</evidence>
<keyword evidence="13" id="KW-1185">Reference proteome</keyword>
<dbReference type="Pfam" id="PF21010">
    <property type="entry name" value="HA2_C"/>
    <property type="match status" value="1"/>
</dbReference>
<keyword evidence="2" id="KW-0507">mRNA processing</keyword>
<dbReference type="InterPro" id="IPR011709">
    <property type="entry name" value="DEAD-box_helicase_OB_fold"/>
</dbReference>
<evidence type="ECO:0000256" key="7">
    <source>
        <dbReference type="ARBA" id="ARBA00023187"/>
    </source>
</evidence>
<proteinExistence type="predicted"/>
<dbReference type="Pfam" id="PF07717">
    <property type="entry name" value="OB_NTP_bind"/>
    <property type="match status" value="1"/>
</dbReference>
<dbReference type="Pfam" id="PF04408">
    <property type="entry name" value="WHD_HA2"/>
    <property type="match status" value="1"/>
</dbReference>
<dbReference type="InterPro" id="IPR027417">
    <property type="entry name" value="P-loop_NTPase"/>
</dbReference>
<dbReference type="SMART" id="SM00487">
    <property type="entry name" value="DEXDc"/>
    <property type="match status" value="1"/>
</dbReference>
<evidence type="ECO:0000259" key="11">
    <source>
        <dbReference type="PROSITE" id="PS51194"/>
    </source>
</evidence>
<evidence type="ECO:0000313" key="13">
    <source>
        <dbReference type="Proteomes" id="UP001222325"/>
    </source>
</evidence>
<keyword evidence="3" id="KW-0547">Nucleotide-binding</keyword>
<dbReference type="PROSITE" id="PS51194">
    <property type="entry name" value="HELICASE_CTER"/>
    <property type="match status" value="1"/>
</dbReference>
<dbReference type="Gene3D" id="1.20.120.1080">
    <property type="match status" value="1"/>
</dbReference>
<dbReference type="InterPro" id="IPR007502">
    <property type="entry name" value="Helicase-assoc_dom"/>
</dbReference>
<organism evidence="12 13">
    <name type="scientific">Mycena belliarum</name>
    <dbReference type="NCBI Taxonomy" id="1033014"/>
    <lineage>
        <taxon>Eukaryota</taxon>
        <taxon>Fungi</taxon>
        <taxon>Dikarya</taxon>
        <taxon>Basidiomycota</taxon>
        <taxon>Agaricomycotina</taxon>
        <taxon>Agaricomycetes</taxon>
        <taxon>Agaricomycetidae</taxon>
        <taxon>Agaricales</taxon>
        <taxon>Marasmiineae</taxon>
        <taxon>Mycenaceae</taxon>
        <taxon>Mycena</taxon>
    </lineage>
</organism>
<feature type="compositionally biased region" description="Acidic residues" evidence="9">
    <location>
        <begin position="168"/>
        <end position="178"/>
    </location>
</feature>
<dbReference type="PROSITE" id="PS00690">
    <property type="entry name" value="DEAH_ATP_HELICASE"/>
    <property type="match status" value="1"/>
</dbReference>
<evidence type="ECO:0000256" key="9">
    <source>
        <dbReference type="SAM" id="MobiDB-lite"/>
    </source>
</evidence>
<evidence type="ECO:0000256" key="1">
    <source>
        <dbReference type="ARBA" id="ARBA00012552"/>
    </source>
</evidence>
<evidence type="ECO:0000259" key="10">
    <source>
        <dbReference type="PROSITE" id="PS51192"/>
    </source>
</evidence>
<dbReference type="CDD" id="cd18791">
    <property type="entry name" value="SF2_C_RHA"/>
    <property type="match status" value="1"/>
</dbReference>
<dbReference type="GO" id="GO:0071013">
    <property type="term" value="C:catalytic step 2 spliceosome"/>
    <property type="evidence" value="ECO:0007669"/>
    <property type="project" value="TreeGrafter"/>
</dbReference>
<evidence type="ECO:0000313" key="12">
    <source>
        <dbReference type="EMBL" id="KAJ7075874.1"/>
    </source>
</evidence>
<dbReference type="PROSITE" id="PS51192">
    <property type="entry name" value="HELICASE_ATP_BIND_1"/>
    <property type="match status" value="1"/>
</dbReference>
<evidence type="ECO:0000256" key="2">
    <source>
        <dbReference type="ARBA" id="ARBA00022664"/>
    </source>
</evidence>
<dbReference type="Proteomes" id="UP001222325">
    <property type="component" value="Unassembled WGS sequence"/>
</dbReference>
<feature type="domain" description="Helicase C-terminal" evidence="11">
    <location>
        <begin position="630"/>
        <end position="803"/>
    </location>
</feature>
<dbReference type="GO" id="GO:0003724">
    <property type="term" value="F:RNA helicase activity"/>
    <property type="evidence" value="ECO:0007669"/>
    <property type="project" value="UniProtKB-EC"/>
</dbReference>
<dbReference type="Gene3D" id="3.40.50.300">
    <property type="entry name" value="P-loop containing nucleotide triphosphate hydrolases"/>
    <property type="match status" value="2"/>
</dbReference>
<dbReference type="PANTHER" id="PTHR18934">
    <property type="entry name" value="ATP-DEPENDENT RNA HELICASE"/>
    <property type="match status" value="1"/>
</dbReference>